<dbReference type="PROSITE" id="PS01332">
    <property type="entry name" value="HTH_RRF2_1"/>
    <property type="match status" value="1"/>
</dbReference>
<dbReference type="SUPFAM" id="SSF46785">
    <property type="entry name" value="Winged helix' DNA-binding domain"/>
    <property type="match status" value="1"/>
</dbReference>
<dbReference type="InterPro" id="IPR036388">
    <property type="entry name" value="WH-like_DNA-bd_sf"/>
</dbReference>
<comment type="caution">
    <text evidence="1">The sequence shown here is derived from an EMBL/GenBank/DDBJ whole genome shotgun (WGS) entry which is preliminary data.</text>
</comment>
<gene>
    <name evidence="1" type="ORF">EJ903_12035</name>
</gene>
<proteinExistence type="predicted"/>
<dbReference type="GO" id="GO:0003700">
    <property type="term" value="F:DNA-binding transcription factor activity"/>
    <property type="evidence" value="ECO:0007669"/>
    <property type="project" value="TreeGrafter"/>
</dbReference>
<dbReference type="EMBL" id="RXMA01000009">
    <property type="protein sequence ID" value="RTR20257.1"/>
    <property type="molecule type" value="Genomic_DNA"/>
</dbReference>
<dbReference type="InterPro" id="IPR030489">
    <property type="entry name" value="TR_Rrf2-type_CS"/>
</dbReference>
<dbReference type="Proteomes" id="UP000277007">
    <property type="component" value="Unassembled WGS sequence"/>
</dbReference>
<dbReference type="InterPro" id="IPR000944">
    <property type="entry name" value="Tscrpt_reg_Rrf2"/>
</dbReference>
<accession>A0A431VIY3</accession>
<dbReference type="NCBIfam" id="TIGR02944">
    <property type="entry name" value="suf_reg_Xantho"/>
    <property type="match status" value="1"/>
</dbReference>
<evidence type="ECO:0000313" key="2">
    <source>
        <dbReference type="Proteomes" id="UP000277007"/>
    </source>
</evidence>
<dbReference type="OrthoDB" id="9808360at2"/>
<keyword evidence="2" id="KW-1185">Reference proteome</keyword>
<organism evidence="1 2">
    <name type="scientific">Azospirillum griseum</name>
    <dbReference type="NCBI Taxonomy" id="2496639"/>
    <lineage>
        <taxon>Bacteria</taxon>
        <taxon>Pseudomonadati</taxon>
        <taxon>Pseudomonadota</taxon>
        <taxon>Alphaproteobacteria</taxon>
        <taxon>Rhodospirillales</taxon>
        <taxon>Azospirillaceae</taxon>
        <taxon>Azospirillum</taxon>
    </lineage>
</organism>
<dbReference type="AlphaFoldDB" id="A0A431VIY3"/>
<dbReference type="PANTHER" id="PTHR33221">
    <property type="entry name" value="WINGED HELIX-TURN-HELIX TRANSCRIPTIONAL REGULATOR, RRF2 FAMILY"/>
    <property type="match status" value="1"/>
</dbReference>
<dbReference type="InterPro" id="IPR014290">
    <property type="entry name" value="SUF_FeS_clus_asmbl_reg"/>
</dbReference>
<dbReference type="Gene3D" id="1.10.10.10">
    <property type="entry name" value="Winged helix-like DNA-binding domain superfamily/Winged helix DNA-binding domain"/>
    <property type="match status" value="1"/>
</dbReference>
<dbReference type="GO" id="GO:0005829">
    <property type="term" value="C:cytosol"/>
    <property type="evidence" value="ECO:0007669"/>
    <property type="project" value="TreeGrafter"/>
</dbReference>
<name>A0A431VIY3_9PROT</name>
<dbReference type="InterPro" id="IPR036390">
    <property type="entry name" value="WH_DNA-bd_sf"/>
</dbReference>
<evidence type="ECO:0000313" key="1">
    <source>
        <dbReference type="EMBL" id="RTR20257.1"/>
    </source>
</evidence>
<dbReference type="NCBIfam" id="TIGR00738">
    <property type="entry name" value="rrf2_super"/>
    <property type="match status" value="1"/>
</dbReference>
<dbReference type="Pfam" id="PF02082">
    <property type="entry name" value="Rrf2"/>
    <property type="match status" value="1"/>
</dbReference>
<dbReference type="RefSeq" id="WP_126615462.1">
    <property type="nucleotide sequence ID" value="NZ_JBHUCY010000033.1"/>
</dbReference>
<sequence>MIRLSKLTDYAIVVLSEMARHVGAVHTVAHLADRTGVPAPTVAKLMKALTPAGLTLSQRGATGGYALSRPANAISIAEIITALDGPIALTACVDGADSQCGVERLCPMRGGWEKVNSAIRGALEQVTLADMMVPVLFPPPATPSVAAPAPQPALETLS</sequence>
<protein>
    <submittedName>
        <fullName evidence="1">SUF system Fe-S cluster assembly regulator</fullName>
    </submittedName>
</protein>
<dbReference type="PROSITE" id="PS51197">
    <property type="entry name" value="HTH_RRF2_2"/>
    <property type="match status" value="1"/>
</dbReference>
<dbReference type="PANTHER" id="PTHR33221:SF2">
    <property type="entry name" value="TRANSCRIPTIONAL REGULATOR"/>
    <property type="match status" value="1"/>
</dbReference>
<reference evidence="1 2" key="1">
    <citation type="submission" date="2018-12" db="EMBL/GenBank/DDBJ databases">
        <authorList>
            <person name="Yang Y."/>
        </authorList>
    </citation>
    <scope>NUCLEOTIDE SEQUENCE [LARGE SCALE GENOMIC DNA]</scope>
    <source>
        <strain evidence="1 2">L-25-5w-1</strain>
    </source>
</reference>